<dbReference type="SMART" id="SM00422">
    <property type="entry name" value="HTH_MERR"/>
    <property type="match status" value="1"/>
</dbReference>
<dbReference type="PANTHER" id="PTHR30204">
    <property type="entry name" value="REDOX-CYCLING DRUG-SENSING TRANSCRIPTIONAL ACTIVATOR SOXR"/>
    <property type="match status" value="1"/>
</dbReference>
<keyword evidence="1" id="KW-0238">DNA-binding</keyword>
<evidence type="ECO:0000313" key="4">
    <source>
        <dbReference type="Proteomes" id="UP001597362"/>
    </source>
</evidence>
<proteinExistence type="predicted"/>
<dbReference type="PROSITE" id="PS00552">
    <property type="entry name" value="HTH_MERR_1"/>
    <property type="match status" value="1"/>
</dbReference>
<reference evidence="4" key="1">
    <citation type="journal article" date="2019" name="Int. J. Syst. Evol. Microbiol.">
        <title>The Global Catalogue of Microorganisms (GCM) 10K type strain sequencing project: providing services to taxonomists for standard genome sequencing and annotation.</title>
        <authorList>
            <consortium name="The Broad Institute Genomics Platform"/>
            <consortium name="The Broad Institute Genome Sequencing Center for Infectious Disease"/>
            <person name="Wu L."/>
            <person name="Ma J."/>
        </authorList>
    </citation>
    <scope>NUCLEOTIDE SEQUENCE [LARGE SCALE GENOMIC DNA]</scope>
    <source>
        <strain evidence="4">GH52</strain>
    </source>
</reference>
<sequence>MKLPLSYSIGAFAKLTGVTERTLRYYDRKQLLSPSHRNEHGHRFYSEHDLLQLQQILTLKYLGFSLEEIAQQMSKEGEELQASLQEQHRLLLRKRQQLDRVITIIERMQGMAVGIEQIDRNLMLVLIYNLQHEEAQRAWFVEHISKEAADLFFLTHWEEERRLEMEQQLTNMLMQLVEFCKQGKDPKDEDVLAAARKSLPILFAVLEEAAEKFNVEEKTKLMEKALDPVLFPTTFLPEEEVFIGQVLEQVSEEYSFRSWWEDHDE</sequence>
<dbReference type="InterPro" id="IPR000551">
    <property type="entry name" value="MerR-type_HTH_dom"/>
</dbReference>
<dbReference type="CDD" id="cd01106">
    <property type="entry name" value="HTH_TipAL-Mta"/>
    <property type="match status" value="1"/>
</dbReference>
<dbReference type="Pfam" id="PF13411">
    <property type="entry name" value="MerR_1"/>
    <property type="match status" value="1"/>
</dbReference>
<dbReference type="Proteomes" id="UP001597362">
    <property type="component" value="Unassembled WGS sequence"/>
</dbReference>
<dbReference type="RefSeq" id="WP_377770964.1">
    <property type="nucleotide sequence ID" value="NZ_JBHUHO010000020.1"/>
</dbReference>
<dbReference type="PANTHER" id="PTHR30204:SF96">
    <property type="entry name" value="CHROMOSOME-ANCHORING PROTEIN RACA"/>
    <property type="match status" value="1"/>
</dbReference>
<protein>
    <submittedName>
        <fullName evidence="3">MerR family transcriptional regulator</fullName>
    </submittedName>
</protein>
<dbReference type="EMBL" id="JBHUHO010000020">
    <property type="protein sequence ID" value="MFD2115527.1"/>
    <property type="molecule type" value="Genomic_DNA"/>
</dbReference>
<organism evidence="3 4">
    <name type="scientific">Paenibacillus yanchengensis</name>
    <dbReference type="NCBI Taxonomy" id="2035833"/>
    <lineage>
        <taxon>Bacteria</taxon>
        <taxon>Bacillati</taxon>
        <taxon>Bacillota</taxon>
        <taxon>Bacilli</taxon>
        <taxon>Bacillales</taxon>
        <taxon>Paenibacillaceae</taxon>
        <taxon>Paenibacillus</taxon>
    </lineage>
</organism>
<dbReference type="SUPFAM" id="SSF46955">
    <property type="entry name" value="Putative DNA-binding domain"/>
    <property type="match status" value="1"/>
</dbReference>
<evidence type="ECO:0000259" key="2">
    <source>
        <dbReference type="PROSITE" id="PS50937"/>
    </source>
</evidence>
<keyword evidence="4" id="KW-1185">Reference proteome</keyword>
<feature type="domain" description="HTH merR-type" evidence="2">
    <location>
        <begin position="6"/>
        <end position="75"/>
    </location>
</feature>
<dbReference type="PRINTS" id="PR00040">
    <property type="entry name" value="HTHMERR"/>
</dbReference>
<evidence type="ECO:0000313" key="3">
    <source>
        <dbReference type="EMBL" id="MFD2115527.1"/>
    </source>
</evidence>
<gene>
    <name evidence="3" type="ORF">ACFSJH_07260</name>
</gene>
<dbReference type="InterPro" id="IPR047057">
    <property type="entry name" value="MerR_fam"/>
</dbReference>
<evidence type="ECO:0000256" key="1">
    <source>
        <dbReference type="ARBA" id="ARBA00023125"/>
    </source>
</evidence>
<comment type="caution">
    <text evidence="3">The sequence shown here is derived from an EMBL/GenBank/DDBJ whole genome shotgun (WGS) entry which is preliminary data.</text>
</comment>
<accession>A0ABW4YIP6</accession>
<name>A0ABW4YIP6_9BACL</name>
<dbReference type="InterPro" id="IPR009061">
    <property type="entry name" value="DNA-bd_dom_put_sf"/>
</dbReference>
<dbReference type="Gene3D" id="1.10.1660.10">
    <property type="match status" value="1"/>
</dbReference>
<dbReference type="PROSITE" id="PS50937">
    <property type="entry name" value="HTH_MERR_2"/>
    <property type="match status" value="1"/>
</dbReference>